<evidence type="ECO:0000313" key="4">
    <source>
        <dbReference type="Proteomes" id="UP000198983"/>
    </source>
</evidence>
<dbReference type="InterPro" id="IPR013320">
    <property type="entry name" value="ConA-like_dom_sf"/>
</dbReference>
<protein>
    <recommendedName>
        <fullName evidence="5">DUF1349 domain-containing protein</fullName>
    </recommendedName>
</protein>
<gene>
    <name evidence="3" type="ORF">SAMN04489717_4501</name>
</gene>
<dbReference type="RefSeq" id="WP_157728749.1">
    <property type="nucleotide sequence ID" value="NZ_LT629732.1"/>
</dbReference>
<dbReference type="AlphaFoldDB" id="A0A1H1WIM7"/>
<reference evidence="3 4" key="1">
    <citation type="submission" date="2016-10" db="EMBL/GenBank/DDBJ databases">
        <authorList>
            <person name="de Groot N.N."/>
        </authorList>
    </citation>
    <scope>NUCLEOTIDE SEQUENCE [LARGE SCALE GENOMIC DNA]</scope>
    <source>
        <strain evidence="3 4">DSM 22024</strain>
    </source>
</reference>
<evidence type="ECO:0000313" key="3">
    <source>
        <dbReference type="EMBL" id="SDS96049.1"/>
    </source>
</evidence>
<feature type="transmembrane region" description="Helical" evidence="2">
    <location>
        <begin position="464"/>
        <end position="485"/>
    </location>
</feature>
<dbReference type="EMBL" id="LT629732">
    <property type="protein sequence ID" value="SDS96049.1"/>
    <property type="molecule type" value="Genomic_DNA"/>
</dbReference>
<dbReference type="Proteomes" id="UP000198983">
    <property type="component" value="Chromosome I"/>
</dbReference>
<evidence type="ECO:0008006" key="5">
    <source>
        <dbReference type="Google" id="ProtNLM"/>
    </source>
</evidence>
<name>A0A1H1WIM7_9ACTN</name>
<keyword evidence="2" id="KW-0472">Membrane</keyword>
<dbReference type="OrthoDB" id="185815at2"/>
<organism evidence="3 4">
    <name type="scientific">Actinopolymorpha singaporensis</name>
    <dbReference type="NCBI Taxonomy" id="117157"/>
    <lineage>
        <taxon>Bacteria</taxon>
        <taxon>Bacillati</taxon>
        <taxon>Actinomycetota</taxon>
        <taxon>Actinomycetes</taxon>
        <taxon>Propionibacteriales</taxon>
        <taxon>Actinopolymorphaceae</taxon>
        <taxon>Actinopolymorpha</taxon>
    </lineage>
</organism>
<keyword evidence="2" id="KW-0812">Transmembrane</keyword>
<feature type="transmembrane region" description="Helical" evidence="2">
    <location>
        <begin position="290"/>
        <end position="310"/>
    </location>
</feature>
<accession>A0A1H1WIM7</accession>
<dbReference type="Gene3D" id="2.60.120.200">
    <property type="match status" value="1"/>
</dbReference>
<feature type="transmembrane region" description="Helical" evidence="2">
    <location>
        <begin position="20"/>
        <end position="40"/>
    </location>
</feature>
<keyword evidence="4" id="KW-1185">Reference proteome</keyword>
<evidence type="ECO:0000256" key="2">
    <source>
        <dbReference type="SAM" id="Phobius"/>
    </source>
</evidence>
<sequence length="510" mass="53200">MSTTELLQREWTAFRRPGRLIALAAAALTVIAISLVSSLGNRSSCDPGPCPAVPTAGDGSTVSDRFWFLHRDLGPEGSITVRMTSMTGTITYPPPNHDQIVSGLVPWAKAGIIVKDGLRQGSQYAALMMTGSHGVRFQYDYRHDVAGSAGGMSEQSPRWLRLSRSADTITAAESTDGRRWHTVGTAKLAGLPNTVQVGLFATSPGDLTLRKVGLGGAVEEVRFTQAVGSFDNVTVEGGATGSWHSDPVGQMNRTDWEKYHLASGAVQHDGVITVSGTGDIGPRSEEGVPAIALTLLGLPVALIVVIVVAARHGARTARDMDSRQVIAARAAVVGAATFVTGLVAVGVAFPAGLVILEANGIPVQPVSAPTGARVIAGVAGVLALCAMLTYGFGVLLRRGWAAILAGTSLVAVPYAVTALPLLPDTVSEWLLRLTPAAGFAVTQTMVKYPQVTAHYAPSAGYFPLPWWAGLVLLCAYTAVVVRLALGPRVRKPPRTPTGDSAGAAQVSQSH</sequence>
<feature type="transmembrane region" description="Helical" evidence="2">
    <location>
        <begin position="403"/>
        <end position="422"/>
    </location>
</feature>
<keyword evidence="2" id="KW-1133">Transmembrane helix</keyword>
<feature type="region of interest" description="Disordered" evidence="1">
    <location>
        <begin position="491"/>
        <end position="510"/>
    </location>
</feature>
<dbReference type="SUPFAM" id="SSF49899">
    <property type="entry name" value="Concanavalin A-like lectins/glucanases"/>
    <property type="match status" value="1"/>
</dbReference>
<proteinExistence type="predicted"/>
<evidence type="ECO:0000256" key="1">
    <source>
        <dbReference type="SAM" id="MobiDB-lite"/>
    </source>
</evidence>
<feature type="transmembrane region" description="Helical" evidence="2">
    <location>
        <begin position="375"/>
        <end position="396"/>
    </location>
</feature>
<dbReference type="STRING" id="117157.SAMN04489717_4501"/>
<feature type="transmembrane region" description="Helical" evidence="2">
    <location>
        <begin position="331"/>
        <end position="355"/>
    </location>
</feature>